<dbReference type="InterPro" id="IPR029903">
    <property type="entry name" value="RmlD-like-bd"/>
</dbReference>
<dbReference type="EMBL" id="WHWB01034773">
    <property type="protein sequence ID" value="KAJ7404402.1"/>
    <property type="molecule type" value="Genomic_DNA"/>
</dbReference>
<dbReference type="PANTHER" id="PTHR18956">
    <property type="entry name" value="HYALURONAN MEDIATED MOTILITY RECEPTOR"/>
    <property type="match status" value="1"/>
</dbReference>
<dbReference type="PANTHER" id="PTHR18956:SF6">
    <property type="entry name" value="HYALURONAN MEDIATED MOTILITY RECEPTOR"/>
    <property type="match status" value="1"/>
</dbReference>
<reference evidence="8" key="1">
    <citation type="submission" date="2019-10" db="EMBL/GenBank/DDBJ databases">
        <authorList>
            <person name="Soares A.E.R."/>
            <person name="Aleixo A."/>
            <person name="Schneider P."/>
            <person name="Miyaki C.Y."/>
            <person name="Schneider M.P."/>
            <person name="Mello C."/>
            <person name="Vasconcelos A.T.R."/>
        </authorList>
    </citation>
    <scope>NUCLEOTIDE SEQUENCE</scope>
    <source>
        <tissue evidence="8">Muscle</tissue>
    </source>
</reference>
<evidence type="ECO:0000313" key="9">
    <source>
        <dbReference type="Proteomes" id="UP001145742"/>
    </source>
</evidence>
<feature type="domain" description="RmlD-like substrate binding" evidence="6">
    <location>
        <begin position="675"/>
        <end position="967"/>
    </location>
</feature>
<keyword evidence="9" id="KW-1185">Reference proteome</keyword>
<dbReference type="Pfam" id="PF15908">
    <property type="entry name" value="HMMR_C"/>
    <property type="match status" value="1"/>
</dbReference>
<dbReference type="Pfam" id="PF04321">
    <property type="entry name" value="RmlD_sub_bind"/>
    <property type="match status" value="1"/>
</dbReference>
<comment type="caution">
    <text evidence="8">The sequence shown here is derived from an EMBL/GenBank/DDBJ whole genome shotgun (WGS) entry which is preliminary data.</text>
</comment>
<dbReference type="InterPro" id="IPR026203">
    <property type="entry name" value="IHABP"/>
</dbReference>
<keyword evidence="2" id="KW-0963">Cytoplasm</keyword>
<feature type="coiled-coil region" evidence="4">
    <location>
        <begin position="41"/>
        <end position="387"/>
    </location>
</feature>
<keyword evidence="8" id="KW-0675">Receptor</keyword>
<feature type="region of interest" description="Disordered" evidence="5">
    <location>
        <begin position="1"/>
        <end position="36"/>
    </location>
</feature>
<feature type="coiled-coil region" evidence="4">
    <location>
        <begin position="413"/>
        <end position="515"/>
    </location>
</feature>
<evidence type="ECO:0000256" key="4">
    <source>
        <dbReference type="SAM" id="Coils"/>
    </source>
</evidence>
<protein>
    <submittedName>
        <fullName evidence="8">Hyaluronan mediated motility receptor</fullName>
    </submittedName>
</protein>
<dbReference type="Proteomes" id="UP001145742">
    <property type="component" value="Unassembled WGS sequence"/>
</dbReference>
<dbReference type="InterPro" id="IPR031794">
    <property type="entry name" value="HMMR_C"/>
</dbReference>
<evidence type="ECO:0000256" key="3">
    <source>
        <dbReference type="ARBA" id="ARBA00023212"/>
    </source>
</evidence>
<feature type="coiled-coil region" evidence="4">
    <location>
        <begin position="595"/>
        <end position="629"/>
    </location>
</feature>
<accession>A0ABQ9CRF7</accession>
<evidence type="ECO:0000256" key="5">
    <source>
        <dbReference type="SAM" id="MobiDB-lite"/>
    </source>
</evidence>
<comment type="subcellular location">
    <subcellularLocation>
        <location evidence="1">Cytoplasm</location>
        <location evidence="1">Cytoskeleton</location>
        <location evidence="1">Spindle</location>
    </subcellularLocation>
</comment>
<dbReference type="Gene3D" id="3.40.50.720">
    <property type="entry name" value="NAD(P)-binding Rossmann-like Domain"/>
    <property type="match status" value="1"/>
</dbReference>
<name>A0ABQ9CRF7_9PASS</name>
<sequence>MAGAAPRELRSGTAGESNLGSEKSAPTPVTKGRLSSLGSTIRALVRERGEQDKKLQALDEDFVKIEAKLSAAVQEKTSLSANVTCLKKQLLELKRSNELLKSKLSEDGVPKKMSSLCMELMKLRHMRDAKEKTALAKQENMEMKLQEVQRNLEHSKGKVAQLEEKLSATAREKVEEKSDIEKLLEYITELSTVAETAEKYKLDIAQMEETLMKKDQHIEILRDTLKTKEEETCKLMKELNERCQLLEQEKEKELSETRGKFLSMNAEIEDLKKKVVLKEQEHQKLLQKHEEVVSQLQQEKESSASAQQKLLELQDEVTSERLLLQEELSGTMNELNKLHAKEKKAGKLVKQLEQEIKSQELELAQMEEKLKRKNAELEQINEIHRSAVLQIQEEHKHTLQKLGETVADFESYKKTTAEEINSLKLENASLQEEVANLKKVGQDNLQLLQEAENSKNKAKEECARMLLEVQTKLALKEAETERTKESCLAQMAQLQEKLEEQIEDLKRKLEAERSRKTVNEDVTSSLKKEIKTWRNLYEDLHKKTKPFQQQLDAYEAEKNALLQEHGAAWEELNKLGDAYAKLLGHQNQKQKIKHVMKLKEENAHLKQDASKLRALLVKEKQTNRHLQEQLCAVQGIKRFDPSKAFQCDSKENIPPKTPLKEGNCSDEDVDIPSRRVLITGATGLLGRAVFKEFHENNWNAVGCGYRRAQPRFEKVNLLDSIAVHDIIHNFQPHVIVHCAAERRPDVVENQPDAASQLNVSASANLAKEAAAVGAFLIYISTDYVFDGTNPPYKETDVPNPLNLYGKTKLEGEKAVLENNEGSAVLRIPVLYGEVERLEESAVTVMFDKVQFSNKSANMDHWQQRFPTNVKDVAAVCRQLAEKRMLDPSVKGTFHWSGNEQMTKYEMACAIADAFNLPSSHLRPITDSPVVGAPRPRNAQLDCSKLEMLGIGQRTPFRAGIKESLWPFLADKRWRQTVFH</sequence>
<evidence type="ECO:0000259" key="7">
    <source>
        <dbReference type="Pfam" id="PF15908"/>
    </source>
</evidence>
<dbReference type="SUPFAM" id="SSF51735">
    <property type="entry name" value="NAD(P)-binding Rossmann-fold domains"/>
    <property type="match status" value="1"/>
</dbReference>
<keyword evidence="3" id="KW-0206">Cytoskeleton</keyword>
<evidence type="ECO:0000259" key="6">
    <source>
        <dbReference type="Pfam" id="PF04321"/>
    </source>
</evidence>
<gene>
    <name evidence="8" type="primary">HMMR</name>
    <name evidence="8" type="ORF">WISP_146009</name>
</gene>
<dbReference type="CDD" id="cd05254">
    <property type="entry name" value="dTDP_HR_like_SDR_e"/>
    <property type="match status" value="1"/>
</dbReference>
<organism evidence="8 9">
    <name type="scientific">Willisornis vidua</name>
    <name type="common">Xingu scale-backed antbird</name>
    <dbReference type="NCBI Taxonomy" id="1566151"/>
    <lineage>
        <taxon>Eukaryota</taxon>
        <taxon>Metazoa</taxon>
        <taxon>Chordata</taxon>
        <taxon>Craniata</taxon>
        <taxon>Vertebrata</taxon>
        <taxon>Euteleostomi</taxon>
        <taxon>Archelosauria</taxon>
        <taxon>Archosauria</taxon>
        <taxon>Dinosauria</taxon>
        <taxon>Saurischia</taxon>
        <taxon>Theropoda</taxon>
        <taxon>Coelurosauria</taxon>
        <taxon>Aves</taxon>
        <taxon>Neognathae</taxon>
        <taxon>Neoaves</taxon>
        <taxon>Telluraves</taxon>
        <taxon>Australaves</taxon>
        <taxon>Passeriformes</taxon>
        <taxon>Thamnophilidae</taxon>
        <taxon>Willisornis</taxon>
    </lineage>
</organism>
<dbReference type="InterPro" id="IPR036291">
    <property type="entry name" value="NAD(P)-bd_dom_sf"/>
</dbReference>
<dbReference type="Pfam" id="PF15905">
    <property type="entry name" value="HMMR_N"/>
    <property type="match status" value="1"/>
</dbReference>
<feature type="domain" description="Hyaluronan-mediated motility receptor C-terminal" evidence="7">
    <location>
        <begin position="506"/>
        <end position="662"/>
    </location>
</feature>
<evidence type="ECO:0000256" key="2">
    <source>
        <dbReference type="ARBA" id="ARBA00022490"/>
    </source>
</evidence>
<evidence type="ECO:0000313" key="8">
    <source>
        <dbReference type="EMBL" id="KAJ7404402.1"/>
    </source>
</evidence>
<keyword evidence="4" id="KW-0175">Coiled coil</keyword>
<evidence type="ECO:0000256" key="1">
    <source>
        <dbReference type="ARBA" id="ARBA00004186"/>
    </source>
</evidence>
<proteinExistence type="predicted"/>